<accession>A0A8J2W1N8</accession>
<dbReference type="AlphaFoldDB" id="A0A8J2W1N8"/>
<dbReference type="OrthoDB" id="7460844at2759"/>
<feature type="signal peptide" evidence="1">
    <location>
        <begin position="1"/>
        <end position="19"/>
    </location>
</feature>
<gene>
    <name evidence="2" type="ORF">DCHRY22_LOCUS5056</name>
</gene>
<evidence type="ECO:0000313" key="2">
    <source>
        <dbReference type="EMBL" id="CAG9563995.1"/>
    </source>
</evidence>
<reference evidence="2" key="1">
    <citation type="submission" date="2021-09" db="EMBL/GenBank/DDBJ databases">
        <authorList>
            <person name="Martin H S."/>
        </authorList>
    </citation>
    <scope>NUCLEOTIDE SEQUENCE</scope>
</reference>
<feature type="chain" id="PRO_5035324500" evidence="1">
    <location>
        <begin position="20"/>
        <end position="105"/>
    </location>
</feature>
<dbReference type="Proteomes" id="UP000789524">
    <property type="component" value="Unassembled WGS sequence"/>
</dbReference>
<keyword evidence="3" id="KW-1185">Reference proteome</keyword>
<evidence type="ECO:0000256" key="1">
    <source>
        <dbReference type="SAM" id="SignalP"/>
    </source>
</evidence>
<sequence>MQSITFVVASLALLSLSVCAPVEDVIQHIPKAVAIPSSTERNGASSGAVVNAGSEPLLAARARRDLGGQESDLLPSAKDIDASPFGEVSQLDGRGRIKVLPAYLG</sequence>
<protein>
    <submittedName>
        <fullName evidence="2">(African queen) hypothetical protein</fullName>
    </submittedName>
</protein>
<proteinExistence type="predicted"/>
<dbReference type="EMBL" id="CAKASE010000050">
    <property type="protein sequence ID" value="CAG9563995.1"/>
    <property type="molecule type" value="Genomic_DNA"/>
</dbReference>
<organism evidence="2 3">
    <name type="scientific">Danaus chrysippus</name>
    <name type="common">African queen</name>
    <dbReference type="NCBI Taxonomy" id="151541"/>
    <lineage>
        <taxon>Eukaryota</taxon>
        <taxon>Metazoa</taxon>
        <taxon>Ecdysozoa</taxon>
        <taxon>Arthropoda</taxon>
        <taxon>Hexapoda</taxon>
        <taxon>Insecta</taxon>
        <taxon>Pterygota</taxon>
        <taxon>Neoptera</taxon>
        <taxon>Endopterygota</taxon>
        <taxon>Lepidoptera</taxon>
        <taxon>Glossata</taxon>
        <taxon>Ditrysia</taxon>
        <taxon>Papilionoidea</taxon>
        <taxon>Nymphalidae</taxon>
        <taxon>Danainae</taxon>
        <taxon>Danaini</taxon>
        <taxon>Danaina</taxon>
        <taxon>Danaus</taxon>
        <taxon>Anosia</taxon>
    </lineage>
</organism>
<comment type="caution">
    <text evidence="2">The sequence shown here is derived from an EMBL/GenBank/DDBJ whole genome shotgun (WGS) entry which is preliminary data.</text>
</comment>
<evidence type="ECO:0000313" key="3">
    <source>
        <dbReference type="Proteomes" id="UP000789524"/>
    </source>
</evidence>
<name>A0A8J2W1N8_9NEOP</name>
<keyword evidence="1" id="KW-0732">Signal</keyword>